<feature type="region of interest" description="Disordered" evidence="6">
    <location>
        <begin position="380"/>
        <end position="406"/>
    </location>
</feature>
<evidence type="ECO:0000256" key="1">
    <source>
        <dbReference type="ARBA" id="ARBA00022723"/>
    </source>
</evidence>
<organism evidence="8 9">
    <name type="scientific">Rotaria magnacalcarata</name>
    <dbReference type="NCBI Taxonomy" id="392030"/>
    <lineage>
        <taxon>Eukaryota</taxon>
        <taxon>Metazoa</taxon>
        <taxon>Spiralia</taxon>
        <taxon>Gnathifera</taxon>
        <taxon>Rotifera</taxon>
        <taxon>Eurotatoria</taxon>
        <taxon>Bdelloidea</taxon>
        <taxon>Philodinida</taxon>
        <taxon>Philodinidae</taxon>
        <taxon>Rotaria</taxon>
    </lineage>
</organism>
<feature type="compositionally biased region" description="Acidic residues" evidence="6">
    <location>
        <begin position="1039"/>
        <end position="1049"/>
    </location>
</feature>
<dbReference type="GO" id="GO:0008270">
    <property type="term" value="F:zinc ion binding"/>
    <property type="evidence" value="ECO:0007669"/>
    <property type="project" value="UniProtKB-KW"/>
</dbReference>
<keyword evidence="2" id="KW-0677">Repeat</keyword>
<keyword evidence="1" id="KW-0479">Metal-binding</keyword>
<feature type="compositionally biased region" description="Polar residues" evidence="6">
    <location>
        <begin position="701"/>
        <end position="711"/>
    </location>
</feature>
<dbReference type="GO" id="GO:0005634">
    <property type="term" value="C:nucleus"/>
    <property type="evidence" value="ECO:0007669"/>
    <property type="project" value="TreeGrafter"/>
</dbReference>
<proteinExistence type="predicted"/>
<feature type="region of interest" description="Disordered" evidence="6">
    <location>
        <begin position="152"/>
        <end position="176"/>
    </location>
</feature>
<dbReference type="GO" id="GO:0000977">
    <property type="term" value="F:RNA polymerase II transcription regulatory region sequence-specific DNA binding"/>
    <property type="evidence" value="ECO:0007669"/>
    <property type="project" value="TreeGrafter"/>
</dbReference>
<dbReference type="PROSITE" id="PS00028">
    <property type="entry name" value="ZINC_FINGER_C2H2_1"/>
    <property type="match status" value="2"/>
</dbReference>
<protein>
    <recommendedName>
        <fullName evidence="7">C2H2-type domain-containing protein</fullName>
    </recommendedName>
</protein>
<accession>A0A819B655</accession>
<dbReference type="SMART" id="SM00355">
    <property type="entry name" value="ZnF_C2H2"/>
    <property type="match status" value="7"/>
</dbReference>
<feature type="region of interest" description="Disordered" evidence="6">
    <location>
        <begin position="1039"/>
        <end position="1059"/>
    </location>
</feature>
<dbReference type="PANTHER" id="PTHR24409">
    <property type="entry name" value="ZINC FINGER PROTEIN 142"/>
    <property type="match status" value="1"/>
</dbReference>
<feature type="region of interest" description="Disordered" evidence="6">
    <location>
        <begin position="701"/>
        <end position="725"/>
    </location>
</feature>
<dbReference type="PROSITE" id="PS50157">
    <property type="entry name" value="ZINC_FINGER_C2H2_2"/>
    <property type="match status" value="3"/>
</dbReference>
<comment type="caution">
    <text evidence="8">The sequence shown here is derived from an EMBL/GenBank/DDBJ whole genome shotgun (WGS) entry which is preliminary data.</text>
</comment>
<reference evidence="8" key="1">
    <citation type="submission" date="2021-02" db="EMBL/GenBank/DDBJ databases">
        <authorList>
            <person name="Nowell W R."/>
        </authorList>
    </citation>
    <scope>NUCLEOTIDE SEQUENCE</scope>
</reference>
<evidence type="ECO:0000256" key="2">
    <source>
        <dbReference type="ARBA" id="ARBA00022737"/>
    </source>
</evidence>
<keyword evidence="4" id="KW-0862">Zinc</keyword>
<feature type="compositionally biased region" description="Basic residues" evidence="6">
    <location>
        <begin position="1"/>
        <end position="11"/>
    </location>
</feature>
<feature type="region of interest" description="Disordered" evidence="6">
    <location>
        <begin position="801"/>
        <end position="828"/>
    </location>
</feature>
<feature type="compositionally biased region" description="Low complexity" evidence="6">
    <location>
        <begin position="16"/>
        <end position="34"/>
    </location>
</feature>
<evidence type="ECO:0000313" key="9">
    <source>
        <dbReference type="Proteomes" id="UP000663866"/>
    </source>
</evidence>
<dbReference type="GO" id="GO:0000981">
    <property type="term" value="F:DNA-binding transcription factor activity, RNA polymerase II-specific"/>
    <property type="evidence" value="ECO:0007669"/>
    <property type="project" value="TreeGrafter"/>
</dbReference>
<evidence type="ECO:0000259" key="7">
    <source>
        <dbReference type="PROSITE" id="PS50157"/>
    </source>
</evidence>
<feature type="compositionally biased region" description="Low complexity" evidence="6">
    <location>
        <begin position="347"/>
        <end position="356"/>
    </location>
</feature>
<feature type="compositionally biased region" description="Low complexity" evidence="6">
    <location>
        <begin position="80"/>
        <end position="96"/>
    </location>
</feature>
<feature type="domain" description="C2H2-type" evidence="7">
    <location>
        <begin position="1094"/>
        <end position="1121"/>
    </location>
</feature>
<dbReference type="InterPro" id="IPR013087">
    <property type="entry name" value="Znf_C2H2_type"/>
</dbReference>
<feature type="region of interest" description="Disordered" evidence="6">
    <location>
        <begin position="341"/>
        <end position="368"/>
    </location>
</feature>
<dbReference type="PANTHER" id="PTHR24409:SF295">
    <property type="entry name" value="AZ2-RELATED"/>
    <property type="match status" value="1"/>
</dbReference>
<keyword evidence="3 5" id="KW-0863">Zinc-finger</keyword>
<evidence type="ECO:0000256" key="6">
    <source>
        <dbReference type="SAM" id="MobiDB-lite"/>
    </source>
</evidence>
<feature type="region of interest" description="Disordered" evidence="6">
    <location>
        <begin position="425"/>
        <end position="447"/>
    </location>
</feature>
<evidence type="ECO:0000256" key="3">
    <source>
        <dbReference type="ARBA" id="ARBA00022771"/>
    </source>
</evidence>
<dbReference type="InterPro" id="IPR036236">
    <property type="entry name" value="Znf_C2H2_sf"/>
</dbReference>
<evidence type="ECO:0000313" key="8">
    <source>
        <dbReference type="EMBL" id="CAF3795718.1"/>
    </source>
</evidence>
<feature type="compositionally biased region" description="Low complexity" evidence="6">
    <location>
        <begin position="430"/>
        <end position="447"/>
    </location>
</feature>
<dbReference type="EMBL" id="CAJOBG010000310">
    <property type="protein sequence ID" value="CAF3795718.1"/>
    <property type="molecule type" value="Genomic_DNA"/>
</dbReference>
<dbReference type="Pfam" id="PF00096">
    <property type="entry name" value="zf-C2H2"/>
    <property type="match status" value="1"/>
</dbReference>
<name>A0A819B655_9BILA</name>
<evidence type="ECO:0000256" key="4">
    <source>
        <dbReference type="ARBA" id="ARBA00022833"/>
    </source>
</evidence>
<feature type="compositionally biased region" description="Polar residues" evidence="6">
    <location>
        <begin position="357"/>
        <end position="368"/>
    </location>
</feature>
<dbReference type="Gene3D" id="3.30.160.60">
    <property type="entry name" value="Classic Zinc Finger"/>
    <property type="match status" value="1"/>
</dbReference>
<feature type="compositionally biased region" description="Basic and acidic residues" evidence="6">
    <location>
        <begin position="802"/>
        <end position="823"/>
    </location>
</feature>
<dbReference type="SUPFAM" id="SSF57667">
    <property type="entry name" value="beta-beta-alpha zinc fingers"/>
    <property type="match status" value="4"/>
</dbReference>
<feature type="region of interest" description="Disordered" evidence="6">
    <location>
        <begin position="1"/>
        <end position="96"/>
    </location>
</feature>
<evidence type="ECO:0000256" key="5">
    <source>
        <dbReference type="PROSITE-ProRule" id="PRU00042"/>
    </source>
</evidence>
<dbReference type="Proteomes" id="UP000663866">
    <property type="component" value="Unassembled WGS sequence"/>
</dbReference>
<feature type="compositionally biased region" description="Low complexity" evidence="6">
    <location>
        <begin position="160"/>
        <end position="170"/>
    </location>
</feature>
<keyword evidence="9" id="KW-1185">Reference proteome</keyword>
<dbReference type="AlphaFoldDB" id="A0A819B655"/>
<feature type="domain" description="C2H2-type" evidence="7">
    <location>
        <begin position="1007"/>
        <end position="1035"/>
    </location>
</feature>
<feature type="compositionally biased region" description="Polar residues" evidence="6">
    <location>
        <begin position="51"/>
        <end position="68"/>
    </location>
</feature>
<feature type="domain" description="C2H2-type" evidence="7">
    <location>
        <begin position="978"/>
        <end position="1004"/>
    </location>
</feature>
<gene>
    <name evidence="8" type="ORF">OVN521_LOCUS3573</name>
</gene>
<sequence length="1173" mass="133783">MLYHVIRRPPHHSATNSSDQSNNNNNNNNNSRSESVPKSNLMPRYHYSRVVPNTTTNNSDSYLTQNDLDGNVSKPAMTVTTTTTSNNNNNNNNNNNSYGSFESTFIPLINNNRISTLNRRDFIQIPIIREDGTSITTNNHSRSVPITFISQTTALPPTGNKNNNNNNNENTTPKANFTNILRPNSKYLQRHFNNTTDKLPSTTASSSTIPRLPPVTRRLSLTIPVMTTTITTNIDDDSIKSSVPSTSMRQIPIQLLQTSTLTSTPTNNTCMPSTILRSSSLSNPFEHKKNDLQNDLLSSPPVFSIYNPQQSSSSSSSGFSILTANTSPIRRAEVMAREAIQGKARLQQQQQQQQQQNGLLSENNTRSPSAARRVVINLKNNQSVSLDSRLPSAMKPPPSPSSSRITQRNNFFHIPVLHEIQVPARPIPRLSETSSQSLSTSNSNNENYKNEFHLEIPVTITTSNDQENQSELNNETEDGINNYERILSENNNSNQALKSILKRSSSRETVSRKNIYSMVMSRRKQRHPKSLKEGDKILFDLPNELEFDEDSNLIIARTNLKQDHCFGRFPAIIKIEDRIECFQLLDIKHNWLMHCSILNDCSINLNFTFENNQLFVITKEPIEIGTKLHLNKIILPKLNMNKEVQIKSEPTDIEMKNKSTTEKNYPPTFNCDTCDIQFRHQNTLDAHRLHYCRKQETTKSHSTNSTATTGIKSMKRKSTDMVDSSSMPTKRLSLLSKDTYCQECDILFSEANKFIQHKLHCCQTKSSSGNLKNQSIPFDRPVQIGNYIYVPIPVISSNSDISNHDNKPLDLSKPKRINDKGEKSTVSSSLPLDLSTEKAQSIIERKLYRCEYCSICFRSLKNLHGHQDNYCAEYRKQNKYHQHYLSTDFISNDRSQSTPLSSSNISRSPSVDSLNSVYRSFLFMCRLCKYQGNTLRGMRMHFKFHLSNNELCTDDDIIVKSTIKNSLPVPVQTTQVLLKCNICSAMFDYEEILLNHIIHVHTDEILLECLECQSKFSSKWNLIRHMKLVHTNIKYYDDDDDDDEKDDDGNERNDQQTKSNKCLLDENDRSSDSLNLMQRILMKSIDACSMHKNISCPFCHIKFSRTDTLQQHMANYCSSRPTTTDKIKYITKTKTNDTYCSSCQISFRRKTSYDAHKMYYCPDSSKANVKISL</sequence>